<sequence>MYRVDIATGDEFLPAATAAPPFGPGFSAEIAAQADTLEMWGSSLTDPGDDFVEYRLLKEGQVVQAKRFAGY</sequence>
<reference evidence="1 2" key="1">
    <citation type="journal article" date="2014" name="BMC Genomics">
        <title>Comparison of environmental and isolate Sulfobacillus genomes reveals diverse carbon, sulfur, nitrogen, and hydrogen metabolisms.</title>
        <authorList>
            <person name="Justice N.B."/>
            <person name="Norman A."/>
            <person name="Brown C.T."/>
            <person name="Singh A."/>
            <person name="Thomas B.C."/>
            <person name="Banfield J.F."/>
        </authorList>
    </citation>
    <scope>NUCLEOTIDE SEQUENCE [LARGE SCALE GENOMIC DNA]</scope>
    <source>
        <strain evidence="1">AMDSBA1</strain>
    </source>
</reference>
<dbReference type="EMBL" id="PXYT01000053">
    <property type="protein sequence ID" value="PSR25526.1"/>
    <property type="molecule type" value="Genomic_DNA"/>
</dbReference>
<evidence type="ECO:0000313" key="1">
    <source>
        <dbReference type="EMBL" id="PSR25526.1"/>
    </source>
</evidence>
<dbReference type="AlphaFoldDB" id="A0A2T2WTF3"/>
<name>A0A2T2WTF3_9FIRM</name>
<gene>
    <name evidence="1" type="ORF">C7B43_16580</name>
</gene>
<evidence type="ECO:0000313" key="2">
    <source>
        <dbReference type="Proteomes" id="UP000242699"/>
    </source>
</evidence>
<protein>
    <submittedName>
        <fullName evidence="1">Uncharacterized protein</fullName>
    </submittedName>
</protein>
<organism evidence="1 2">
    <name type="scientific">Sulfobacillus benefaciens</name>
    <dbReference type="NCBI Taxonomy" id="453960"/>
    <lineage>
        <taxon>Bacteria</taxon>
        <taxon>Bacillati</taxon>
        <taxon>Bacillota</taxon>
        <taxon>Clostridia</taxon>
        <taxon>Eubacteriales</taxon>
        <taxon>Clostridiales Family XVII. Incertae Sedis</taxon>
        <taxon>Sulfobacillus</taxon>
    </lineage>
</organism>
<accession>A0A2T2WTF3</accession>
<dbReference type="Proteomes" id="UP000242699">
    <property type="component" value="Unassembled WGS sequence"/>
</dbReference>
<proteinExistence type="predicted"/>
<comment type="caution">
    <text evidence="1">The sequence shown here is derived from an EMBL/GenBank/DDBJ whole genome shotgun (WGS) entry which is preliminary data.</text>
</comment>